<evidence type="ECO:0000313" key="1">
    <source>
        <dbReference type="EMBL" id="ACK79262.1"/>
    </source>
</evidence>
<reference evidence="1 2" key="1">
    <citation type="journal article" date="2008" name="BMC Genomics">
        <title>Acidithiobacillus ferrooxidans metabolism: from genome sequence to industrial applications.</title>
        <authorList>
            <person name="Valdes J."/>
            <person name="Pedroso I."/>
            <person name="Quatrini R."/>
            <person name="Dodson R.J."/>
            <person name="Tettelin H."/>
            <person name="Blake R.II."/>
            <person name="Eisen J.A."/>
            <person name="Holmes D.S."/>
        </authorList>
    </citation>
    <scope>NUCLEOTIDE SEQUENCE [LARGE SCALE GENOMIC DNA]</scope>
    <source>
        <strain evidence="2">ATCC 23270 / DSM 14882 / CIP 104768 / NCIMB 8455</strain>
    </source>
</reference>
<dbReference type="Proteomes" id="UP000001362">
    <property type="component" value="Chromosome"/>
</dbReference>
<dbReference type="HOGENOM" id="CLU_1773360_0_0_6"/>
<dbReference type="EMBL" id="CP001219">
    <property type="protein sequence ID" value="ACK79262.1"/>
    <property type="molecule type" value="Genomic_DNA"/>
</dbReference>
<keyword evidence="2" id="KW-1185">Reference proteome</keyword>
<accession>B7J8R0</accession>
<dbReference type="PaxDb" id="243159-AFE_1228"/>
<sequence>MTTFGGYKAAAFCSQWPRSSSMMVFEVPGRCQSVAQPESSIATRNSVLSRFAGILNATKPVNGRAGPLCVHQMKCQHGPSRIRRRVVILTARMQHIEQALSDAVCQNMQRLKDQVCVRFFAARIQTNIFSIGFPKRVNKPSAFAFC</sequence>
<dbReference type="AlphaFoldDB" id="B7J8R0"/>
<dbReference type="KEGG" id="afr:AFE_1228"/>
<name>B7J8R0_ACIF2</name>
<protein>
    <submittedName>
        <fullName evidence="1">Uncharacterized protein</fullName>
    </submittedName>
</protein>
<gene>
    <name evidence="1" type="ordered locus">AFE_1228</name>
</gene>
<organism evidence="1 2">
    <name type="scientific">Acidithiobacillus ferrooxidans (strain ATCC 23270 / DSM 14882 / CIP 104768 / NCIMB 8455)</name>
    <name type="common">Ferrobacillus ferrooxidans (strain ATCC 23270)</name>
    <dbReference type="NCBI Taxonomy" id="243159"/>
    <lineage>
        <taxon>Bacteria</taxon>
        <taxon>Pseudomonadati</taxon>
        <taxon>Pseudomonadota</taxon>
        <taxon>Acidithiobacillia</taxon>
        <taxon>Acidithiobacillales</taxon>
        <taxon>Acidithiobacillaceae</taxon>
        <taxon>Acidithiobacillus</taxon>
    </lineage>
</organism>
<proteinExistence type="predicted"/>
<evidence type="ECO:0000313" key="2">
    <source>
        <dbReference type="Proteomes" id="UP000001362"/>
    </source>
</evidence>
<dbReference type="STRING" id="243159.AFE_1228"/>